<dbReference type="NCBIfam" id="NF004379">
    <property type="entry name" value="PRK05740.2-5"/>
    <property type="match status" value="1"/>
</dbReference>
<evidence type="ECO:0000256" key="2">
    <source>
        <dbReference type="ARBA" id="ARBA00022448"/>
    </source>
</evidence>
<comment type="subunit">
    <text evidence="9">Component of the Sec protein translocase complex. Heterotrimer consisting of SecY, SecE and SecG subunits. The heterotrimers can form oligomers, although 1 heterotrimer is thought to be able to translocate proteins. Interacts with the ribosome. Interacts with SecDF, and other proteins may be involved. Interacts with SecA.</text>
</comment>
<dbReference type="GO" id="GO:0009306">
    <property type="term" value="P:protein secretion"/>
    <property type="evidence" value="ECO:0007669"/>
    <property type="project" value="UniProtKB-UniRule"/>
</dbReference>
<comment type="subcellular location">
    <subcellularLocation>
        <location evidence="1">Membrane</location>
    </subcellularLocation>
</comment>
<keyword evidence="2 9" id="KW-0813">Transport</keyword>
<keyword evidence="4 9" id="KW-0812">Transmembrane</keyword>
<feature type="transmembrane region" description="Helical" evidence="9">
    <location>
        <begin position="91"/>
        <end position="113"/>
    </location>
</feature>
<dbReference type="PROSITE" id="PS01067">
    <property type="entry name" value="SECE_SEC61G"/>
    <property type="match status" value="1"/>
</dbReference>
<keyword evidence="11" id="KW-1185">Reference proteome</keyword>
<evidence type="ECO:0000256" key="9">
    <source>
        <dbReference type="HAMAP-Rule" id="MF_00422"/>
    </source>
</evidence>
<comment type="caution">
    <text evidence="9">Lacks conserved residue(s) required for the propagation of feature annotation.</text>
</comment>
<dbReference type="OrthoDB" id="9806365at2"/>
<feature type="transmembrane region" description="Helical" evidence="9">
    <location>
        <begin position="41"/>
        <end position="70"/>
    </location>
</feature>
<keyword evidence="3 9" id="KW-1003">Cell membrane</keyword>
<name>A0A3E0WGN3_9GAMM</name>
<protein>
    <recommendedName>
        <fullName evidence="9">Protein translocase subunit SecE</fullName>
    </recommendedName>
</protein>
<evidence type="ECO:0000313" key="10">
    <source>
        <dbReference type="EMBL" id="RFA31609.1"/>
    </source>
</evidence>
<keyword evidence="6 9" id="KW-1133">Transmembrane helix</keyword>
<keyword evidence="7 9" id="KW-0811">Translocation</keyword>
<keyword evidence="5 9" id="KW-0653">Protein transport</keyword>
<dbReference type="EMBL" id="NFZW01000046">
    <property type="protein sequence ID" value="RFA31609.1"/>
    <property type="molecule type" value="Genomic_DNA"/>
</dbReference>
<dbReference type="InterPro" id="IPR005807">
    <property type="entry name" value="SecE_bac"/>
</dbReference>
<feature type="transmembrane region" description="Helical" evidence="9">
    <location>
        <begin position="17"/>
        <end position="35"/>
    </location>
</feature>
<evidence type="ECO:0000256" key="6">
    <source>
        <dbReference type="ARBA" id="ARBA00022989"/>
    </source>
</evidence>
<organism evidence="10 11">
    <name type="scientific">Alkalilimnicola ehrlichii</name>
    <dbReference type="NCBI Taxonomy" id="351052"/>
    <lineage>
        <taxon>Bacteria</taxon>
        <taxon>Pseudomonadati</taxon>
        <taxon>Pseudomonadota</taxon>
        <taxon>Gammaproteobacteria</taxon>
        <taxon>Chromatiales</taxon>
        <taxon>Ectothiorhodospiraceae</taxon>
        <taxon>Alkalilimnicola</taxon>
    </lineage>
</organism>
<evidence type="ECO:0000256" key="8">
    <source>
        <dbReference type="ARBA" id="ARBA00023136"/>
    </source>
</evidence>
<evidence type="ECO:0000313" key="11">
    <source>
        <dbReference type="Proteomes" id="UP000256763"/>
    </source>
</evidence>
<comment type="function">
    <text evidence="9">Essential subunit of the Sec protein translocation channel SecYEG. Clamps together the 2 halves of SecY. May contact the channel plug during translocation.</text>
</comment>
<dbReference type="NCBIfam" id="TIGR00964">
    <property type="entry name" value="secE_bact"/>
    <property type="match status" value="1"/>
</dbReference>
<sequence>MNSKPVAQKSPLDTPKLLLALAIVVAGTVGFYYYADELLLFRVLGLLAFVAVAVAIVMTTELGRSIWGFFRESRNELRRVVWPTKQETTQTTLIVLVMVMLVAVFLWLLDILLRWGVGALMRLGGG</sequence>
<proteinExistence type="inferred from homology"/>
<dbReference type="GO" id="GO:0005886">
    <property type="term" value="C:plasma membrane"/>
    <property type="evidence" value="ECO:0007669"/>
    <property type="project" value="UniProtKB-UniRule"/>
</dbReference>
<dbReference type="PANTHER" id="PTHR33910">
    <property type="entry name" value="PROTEIN TRANSLOCASE SUBUNIT SECE"/>
    <property type="match status" value="1"/>
</dbReference>
<keyword evidence="8 9" id="KW-0472">Membrane</keyword>
<dbReference type="Gene3D" id="1.20.5.1030">
    <property type="entry name" value="Preprotein translocase secy subunit"/>
    <property type="match status" value="1"/>
</dbReference>
<dbReference type="HAMAP" id="MF_00422">
    <property type="entry name" value="SecE"/>
    <property type="match status" value="1"/>
</dbReference>
<dbReference type="Pfam" id="PF00584">
    <property type="entry name" value="SecE"/>
    <property type="match status" value="1"/>
</dbReference>
<gene>
    <name evidence="9" type="primary">secE</name>
    <name evidence="10" type="ORF">CAL65_22135</name>
</gene>
<dbReference type="InterPro" id="IPR038379">
    <property type="entry name" value="SecE_sf"/>
</dbReference>
<dbReference type="PRINTS" id="PR01650">
    <property type="entry name" value="SECETRNLCASE"/>
</dbReference>
<comment type="caution">
    <text evidence="10">The sequence shown here is derived from an EMBL/GenBank/DDBJ whole genome shotgun (WGS) entry which is preliminary data.</text>
</comment>
<reference evidence="11" key="1">
    <citation type="submission" date="2017-05" db="EMBL/GenBank/DDBJ databases">
        <authorList>
            <person name="Sharma S."/>
            <person name="Sidhu C."/>
            <person name="Pinnaka A.K."/>
        </authorList>
    </citation>
    <scope>NUCLEOTIDE SEQUENCE [LARGE SCALE GENOMIC DNA]</scope>
    <source>
        <strain evidence="11">AK93</strain>
    </source>
</reference>
<comment type="similarity">
    <text evidence="9">Belongs to the SecE/SEC61-gamma family.</text>
</comment>
<evidence type="ECO:0000256" key="4">
    <source>
        <dbReference type="ARBA" id="ARBA00022692"/>
    </source>
</evidence>
<dbReference type="Proteomes" id="UP000256763">
    <property type="component" value="Unassembled WGS sequence"/>
</dbReference>
<dbReference type="GO" id="GO:0006605">
    <property type="term" value="P:protein targeting"/>
    <property type="evidence" value="ECO:0007669"/>
    <property type="project" value="UniProtKB-UniRule"/>
</dbReference>
<evidence type="ECO:0000256" key="1">
    <source>
        <dbReference type="ARBA" id="ARBA00004370"/>
    </source>
</evidence>
<evidence type="ECO:0000256" key="7">
    <source>
        <dbReference type="ARBA" id="ARBA00023010"/>
    </source>
</evidence>
<dbReference type="GO" id="GO:0043952">
    <property type="term" value="P:protein transport by the Sec complex"/>
    <property type="evidence" value="ECO:0007669"/>
    <property type="project" value="UniProtKB-UniRule"/>
</dbReference>
<dbReference type="GO" id="GO:0008320">
    <property type="term" value="F:protein transmembrane transporter activity"/>
    <property type="evidence" value="ECO:0007669"/>
    <property type="project" value="UniProtKB-UniRule"/>
</dbReference>
<dbReference type="RefSeq" id="WP_116304213.1">
    <property type="nucleotide sequence ID" value="NZ_NFZV01000046.1"/>
</dbReference>
<accession>A0A3E0WGN3</accession>
<dbReference type="InterPro" id="IPR001901">
    <property type="entry name" value="Translocase_SecE/Sec61-g"/>
</dbReference>
<evidence type="ECO:0000256" key="5">
    <source>
        <dbReference type="ARBA" id="ARBA00022927"/>
    </source>
</evidence>
<dbReference type="GO" id="GO:0065002">
    <property type="term" value="P:intracellular protein transmembrane transport"/>
    <property type="evidence" value="ECO:0007669"/>
    <property type="project" value="UniProtKB-UniRule"/>
</dbReference>
<evidence type="ECO:0000256" key="3">
    <source>
        <dbReference type="ARBA" id="ARBA00022475"/>
    </source>
</evidence>
<dbReference type="AlphaFoldDB" id="A0A3E0WGN3"/>
<dbReference type="PANTHER" id="PTHR33910:SF1">
    <property type="entry name" value="PROTEIN TRANSLOCASE SUBUNIT SECE"/>
    <property type="match status" value="1"/>
</dbReference>